<accession>A0A7J7NYK0</accession>
<protein>
    <submittedName>
        <fullName evidence="3">Uncharacterized protein</fullName>
    </submittedName>
</protein>
<feature type="chain" id="PRO_5029814954" evidence="2">
    <location>
        <begin position="20"/>
        <end position="412"/>
    </location>
</feature>
<feature type="non-terminal residue" evidence="3">
    <location>
        <position position="1"/>
    </location>
</feature>
<dbReference type="EMBL" id="JACGCM010000440">
    <property type="protein sequence ID" value="KAF6172281.1"/>
    <property type="molecule type" value="Genomic_DNA"/>
</dbReference>
<sequence length="412" mass="47002">MLYVLGSFLFLQKMAQMSAHSTFTCLPRTRWQRSGHGDQQFWPTCITIWVYHLEMMGGNLHAVPPYSSHGSLHIFQSLLGSPRRWTLTYMSTVLVKNGTYLLRIDTVGAEGTLVCIEGYLEWFASVSWITICPTTIDLVADDDVRIHQRKDASVNEHDDTPVHQYKDVVEQYDVSYYAHTSLSPNAHGTMQIRGGSCDFDQQITTLNDQLQKLKEDKKESEANINLKEALKEKTSECDLLKETIEQMKKDIELKRVVDKQYALEFTDLPRQLDAKILEYKNLEEKNTSLEAELRQKSGLEDWNQSLSIKLNKNCKDSESLKAVNAPLMEQMDLQLSPPTSPVPDATLAKKYENLLAAHEDVMKKLITKEDFISLFNARFEVTVVEIDDYQLHIVEFDNIVIAGGDLASSIEE</sequence>
<organism evidence="3 4">
    <name type="scientific">Kingdonia uniflora</name>
    <dbReference type="NCBI Taxonomy" id="39325"/>
    <lineage>
        <taxon>Eukaryota</taxon>
        <taxon>Viridiplantae</taxon>
        <taxon>Streptophyta</taxon>
        <taxon>Embryophyta</taxon>
        <taxon>Tracheophyta</taxon>
        <taxon>Spermatophyta</taxon>
        <taxon>Magnoliopsida</taxon>
        <taxon>Ranunculales</taxon>
        <taxon>Circaeasteraceae</taxon>
        <taxon>Kingdonia</taxon>
    </lineage>
</organism>
<reference evidence="3 4" key="1">
    <citation type="journal article" date="2020" name="IScience">
        <title>Genome Sequencing of the Endangered Kingdonia uniflora (Circaeasteraceae, Ranunculales) Reveals Potential Mechanisms of Evolutionary Specialization.</title>
        <authorList>
            <person name="Sun Y."/>
            <person name="Deng T."/>
            <person name="Zhang A."/>
            <person name="Moore M.J."/>
            <person name="Landis J.B."/>
            <person name="Lin N."/>
            <person name="Zhang H."/>
            <person name="Zhang X."/>
            <person name="Huang J."/>
            <person name="Zhang X."/>
            <person name="Sun H."/>
            <person name="Wang H."/>
        </authorList>
    </citation>
    <scope>NUCLEOTIDE SEQUENCE [LARGE SCALE GENOMIC DNA]</scope>
    <source>
        <strain evidence="3">TB1705</strain>
        <tissue evidence="3">Leaf</tissue>
    </source>
</reference>
<gene>
    <name evidence="3" type="ORF">GIB67_024903</name>
</gene>
<dbReference type="AlphaFoldDB" id="A0A7J7NYK0"/>
<evidence type="ECO:0000256" key="1">
    <source>
        <dbReference type="SAM" id="Coils"/>
    </source>
</evidence>
<comment type="caution">
    <text evidence="3">The sequence shown here is derived from an EMBL/GenBank/DDBJ whole genome shotgun (WGS) entry which is preliminary data.</text>
</comment>
<evidence type="ECO:0000313" key="4">
    <source>
        <dbReference type="Proteomes" id="UP000541444"/>
    </source>
</evidence>
<feature type="signal peptide" evidence="2">
    <location>
        <begin position="1"/>
        <end position="19"/>
    </location>
</feature>
<dbReference type="Proteomes" id="UP000541444">
    <property type="component" value="Unassembled WGS sequence"/>
</dbReference>
<proteinExistence type="predicted"/>
<evidence type="ECO:0000256" key="2">
    <source>
        <dbReference type="SAM" id="SignalP"/>
    </source>
</evidence>
<keyword evidence="1" id="KW-0175">Coiled coil</keyword>
<feature type="coiled-coil region" evidence="1">
    <location>
        <begin position="203"/>
        <end position="299"/>
    </location>
</feature>
<name>A0A7J7NYK0_9MAGN</name>
<keyword evidence="2" id="KW-0732">Signal</keyword>
<evidence type="ECO:0000313" key="3">
    <source>
        <dbReference type="EMBL" id="KAF6172281.1"/>
    </source>
</evidence>
<keyword evidence="4" id="KW-1185">Reference proteome</keyword>